<dbReference type="Proteomes" id="UP000184603">
    <property type="component" value="Unassembled WGS sequence"/>
</dbReference>
<evidence type="ECO:0000313" key="3">
    <source>
        <dbReference type="Proteomes" id="UP000184603"/>
    </source>
</evidence>
<keyword evidence="1" id="KW-0812">Transmembrane</keyword>
<dbReference type="STRING" id="1121416.SAMN02745220_02100"/>
<keyword evidence="1" id="KW-0472">Membrane</keyword>
<dbReference type="EMBL" id="FRFE01000008">
    <property type="protein sequence ID" value="SHO48009.1"/>
    <property type="molecule type" value="Genomic_DNA"/>
</dbReference>
<name>A0A1M7Y648_9BACT</name>
<keyword evidence="1" id="KW-1133">Transmembrane helix</keyword>
<feature type="transmembrane region" description="Helical" evidence="1">
    <location>
        <begin position="15"/>
        <end position="36"/>
    </location>
</feature>
<evidence type="ECO:0000313" key="2">
    <source>
        <dbReference type="EMBL" id="SHO48009.1"/>
    </source>
</evidence>
<protein>
    <submittedName>
        <fullName evidence="2">Uncharacterized protein</fullName>
    </submittedName>
</protein>
<dbReference type="RefSeq" id="WP_073613389.1">
    <property type="nucleotide sequence ID" value="NZ_FRFE01000008.1"/>
</dbReference>
<reference evidence="2 3" key="1">
    <citation type="submission" date="2016-12" db="EMBL/GenBank/DDBJ databases">
        <authorList>
            <person name="Song W.-J."/>
            <person name="Kurnit D.M."/>
        </authorList>
    </citation>
    <scope>NUCLEOTIDE SEQUENCE [LARGE SCALE GENOMIC DNA]</scope>
    <source>
        <strain evidence="2 3">DSM 18488</strain>
    </source>
</reference>
<evidence type="ECO:0000256" key="1">
    <source>
        <dbReference type="SAM" id="Phobius"/>
    </source>
</evidence>
<accession>A0A1M7Y648</accession>
<proteinExistence type="predicted"/>
<sequence>MPGKPKKEQSAPPEISPYLFPAILAVMGVWCFYDGWLTSNPDMQEHLLFNRVVSGILLPWALIDFIRTRRFAAQEAKTTDSQNSSQACDDK</sequence>
<organism evidence="2 3">
    <name type="scientific">Desulfopila aestuarii DSM 18488</name>
    <dbReference type="NCBI Taxonomy" id="1121416"/>
    <lineage>
        <taxon>Bacteria</taxon>
        <taxon>Pseudomonadati</taxon>
        <taxon>Thermodesulfobacteriota</taxon>
        <taxon>Desulfobulbia</taxon>
        <taxon>Desulfobulbales</taxon>
        <taxon>Desulfocapsaceae</taxon>
        <taxon>Desulfopila</taxon>
    </lineage>
</organism>
<keyword evidence="3" id="KW-1185">Reference proteome</keyword>
<dbReference type="OrthoDB" id="5432503at2"/>
<dbReference type="AlphaFoldDB" id="A0A1M7Y648"/>
<gene>
    <name evidence="2" type="ORF">SAMN02745220_02100</name>
</gene>